<comment type="caution">
    <text evidence="1">The sequence shown here is derived from an EMBL/GenBank/DDBJ whole genome shotgun (WGS) entry which is preliminary data.</text>
</comment>
<gene>
    <name evidence="1" type="ORF">B5M45_30990</name>
</gene>
<accession>A0A1X0XIA0</accession>
<keyword evidence="2" id="KW-1185">Reference proteome</keyword>
<proteinExistence type="predicted"/>
<evidence type="ECO:0000313" key="1">
    <source>
        <dbReference type="EMBL" id="ORJ52615.1"/>
    </source>
</evidence>
<organism evidence="1 2">
    <name type="scientific">Mycobacterium simiae</name>
    <name type="common">Mycobacterium habana</name>
    <dbReference type="NCBI Taxonomy" id="1784"/>
    <lineage>
        <taxon>Bacteria</taxon>
        <taxon>Bacillati</taxon>
        <taxon>Actinomycetota</taxon>
        <taxon>Actinomycetes</taxon>
        <taxon>Mycobacteriales</taxon>
        <taxon>Mycobacteriaceae</taxon>
        <taxon>Mycobacterium</taxon>
        <taxon>Mycobacterium simiae complex</taxon>
    </lineage>
</organism>
<dbReference type="AlphaFoldDB" id="A0A1X0XIA0"/>
<sequence>MPATAAGSKANIDVTRNVNDETCSATFVANENFSPCWPTGEIPNLNFGQHRRLRGYPDVARRR</sequence>
<reference evidence="1 2" key="1">
    <citation type="submission" date="2017-03" db="EMBL/GenBank/DDBJ databases">
        <title>Genomic insights into Mycobacterium simiae human colonization.</title>
        <authorList>
            <person name="Steffani J.L."/>
            <person name="Brunck M.E."/>
            <person name="Cruz E."/>
            <person name="Montiel R."/>
            <person name="Barona F."/>
        </authorList>
    </citation>
    <scope>NUCLEOTIDE SEQUENCE [LARGE SCALE GENOMIC DNA]</scope>
    <source>
        <strain evidence="1 2">MsiGto</strain>
    </source>
</reference>
<name>A0A1X0XIA0_MYCSI</name>
<evidence type="ECO:0000313" key="2">
    <source>
        <dbReference type="Proteomes" id="UP000193040"/>
    </source>
</evidence>
<dbReference type="RefSeq" id="WP_084954258.1">
    <property type="nucleotide sequence ID" value="NZ_MZZM01000046.1"/>
</dbReference>
<dbReference type="Proteomes" id="UP000193040">
    <property type="component" value="Unassembled WGS sequence"/>
</dbReference>
<protein>
    <submittedName>
        <fullName evidence="1">Uncharacterized protein</fullName>
    </submittedName>
</protein>
<dbReference type="EMBL" id="MZZM01000046">
    <property type="protein sequence ID" value="ORJ52615.1"/>
    <property type="molecule type" value="Genomic_DNA"/>
</dbReference>